<dbReference type="SMART" id="SM00382">
    <property type="entry name" value="AAA"/>
    <property type="match status" value="1"/>
</dbReference>
<dbReference type="InterPro" id="IPR027417">
    <property type="entry name" value="P-loop_NTPase"/>
</dbReference>
<dbReference type="CDD" id="cd00009">
    <property type="entry name" value="AAA"/>
    <property type="match status" value="1"/>
</dbReference>
<evidence type="ECO:0000256" key="3">
    <source>
        <dbReference type="SAM" id="MobiDB-lite"/>
    </source>
</evidence>
<name>A0ABX7JTX2_9PSED</name>
<feature type="domain" description="Sigma-54 factor interaction" evidence="4">
    <location>
        <begin position="191"/>
        <end position="458"/>
    </location>
</feature>
<evidence type="ECO:0000259" key="4">
    <source>
        <dbReference type="PROSITE" id="PS50045"/>
    </source>
</evidence>
<feature type="region of interest" description="Disordered" evidence="3">
    <location>
        <begin position="369"/>
        <end position="390"/>
    </location>
</feature>
<dbReference type="PANTHER" id="PTHR32071">
    <property type="entry name" value="TRANSCRIPTIONAL REGULATORY PROTEIN"/>
    <property type="match status" value="1"/>
</dbReference>
<dbReference type="PROSITE" id="PS50045">
    <property type="entry name" value="SIGMA54_INTERACT_4"/>
    <property type="match status" value="1"/>
</dbReference>
<dbReference type="InterPro" id="IPR003593">
    <property type="entry name" value="AAA+_ATPase"/>
</dbReference>
<evidence type="ECO:0000313" key="6">
    <source>
        <dbReference type="Proteomes" id="UP000663249"/>
    </source>
</evidence>
<dbReference type="SUPFAM" id="SSF52540">
    <property type="entry name" value="P-loop containing nucleoside triphosphate hydrolases"/>
    <property type="match status" value="1"/>
</dbReference>
<dbReference type="Pfam" id="PF00158">
    <property type="entry name" value="Sigma54_activat"/>
    <property type="match status" value="1"/>
</dbReference>
<dbReference type="InterPro" id="IPR002078">
    <property type="entry name" value="Sigma_54_int"/>
</dbReference>
<keyword evidence="6" id="KW-1185">Reference proteome</keyword>
<keyword evidence="2" id="KW-0067">ATP-binding</keyword>
<evidence type="ECO:0000256" key="1">
    <source>
        <dbReference type="ARBA" id="ARBA00022741"/>
    </source>
</evidence>
<keyword evidence="1" id="KW-0547">Nucleotide-binding</keyword>
<sequence length="573" mass="64317">MTSSYRYISFCTPTTANLSQNPPVHVAGLQDDQLVVKGSDPTESAGFAPLERLITQARTQEWVYYLDTELKSDIRASKASAAHMQDLLEMLKSLDYAVIAQHSKRLLDQSQLQFEHLPPGRDRQLIHAAQRIMTRHTVFVLPSYKSQIPAEHPCIEMFSTLLYQSLEGGNETIGILRGTKGDSASGPNIHDEVMQNLLMSTSSLALSEHRAQKPGPILIAGQTGTGKSMGARQIARKLKKRFVTLNLAAVTEELLESRIRGHKKGAFTGATDDSQGVFELADGAVLFLDELQSASLPAQTQLLDLLSAISDRVSISPMGKEGAPRQLNVKLILAVNRPLSELLEEGKLRYDLFHRVRNVVRLPSLNQRFDGHDTQEQTSPYPTASSTNGFHNTPQANLKFIRALLTLYRWNWQDSVDITDLFDRTSDVALPQPFFRISNEALACISSFNWPGNFRQFERFCHDLFEEAKLRANDEIDDTLISTLLKEERTREGHETTVADPQPRSQEQQKLNYVQGVLIKNRYVISRSLSELTHLKLKSRAALRAYLLQNEDALEPQVREHTAIVAFLHGKRG</sequence>
<reference evidence="5 6" key="1">
    <citation type="submission" date="2021-02" db="EMBL/GenBank/DDBJ databases">
        <title>Genomic and phenotypic characterization of Pseudomonas hygromyciniae, a novel bacterial species discovered from a commercially purchased antibiotic vial.</title>
        <authorList>
            <person name="Turner T.L."/>
            <person name="Mitra S.D."/>
            <person name="Kochan T.J."/>
            <person name="Pincus N.B."/>
            <person name="Lebrun-Corbin M."/>
            <person name="Cheung B."/>
            <person name="Gatesy S.W."/>
            <person name="Afzal T."/>
            <person name="Ozer E.A."/>
            <person name="Hauser A.R."/>
        </authorList>
    </citation>
    <scope>NUCLEOTIDE SEQUENCE [LARGE SCALE GENOMIC DNA]</scope>
    <source>
        <strain evidence="5 6">SDM007</strain>
    </source>
</reference>
<accession>A0ABX7JTX2</accession>
<feature type="compositionally biased region" description="Polar residues" evidence="3">
    <location>
        <begin position="376"/>
        <end position="390"/>
    </location>
</feature>
<dbReference type="Proteomes" id="UP000663249">
    <property type="component" value="Chromosome"/>
</dbReference>
<dbReference type="EMBL" id="CP070506">
    <property type="protein sequence ID" value="QSB38443.1"/>
    <property type="molecule type" value="Genomic_DNA"/>
</dbReference>
<evidence type="ECO:0000313" key="5">
    <source>
        <dbReference type="EMBL" id="QSB38443.1"/>
    </source>
</evidence>
<dbReference type="Gene3D" id="3.40.50.300">
    <property type="entry name" value="P-loop containing nucleotide triphosphate hydrolases"/>
    <property type="match status" value="1"/>
</dbReference>
<organism evidence="5 6">
    <name type="scientific">Pseudomonas hygromyciniae</name>
    <dbReference type="NCBI Taxonomy" id="2812000"/>
    <lineage>
        <taxon>Bacteria</taxon>
        <taxon>Pseudomonadati</taxon>
        <taxon>Pseudomonadota</taxon>
        <taxon>Gammaproteobacteria</taxon>
        <taxon>Pseudomonadales</taxon>
        <taxon>Pseudomonadaceae</taxon>
        <taxon>Pseudomonas</taxon>
    </lineage>
</organism>
<dbReference type="RefSeq" id="WP_205478280.1">
    <property type="nucleotide sequence ID" value="NZ_CP070506.1"/>
</dbReference>
<protein>
    <submittedName>
        <fullName evidence="5">Sigma 54-interacting transcriptional regulator</fullName>
    </submittedName>
</protein>
<evidence type="ECO:0000256" key="2">
    <source>
        <dbReference type="ARBA" id="ARBA00022840"/>
    </source>
</evidence>
<gene>
    <name evidence="5" type="ORF">JTY93_19545</name>
</gene>
<proteinExistence type="predicted"/>